<sequence length="508" mass="58067">MTDKEQRQVAVISPDGKRNYVPVSEFMSKLRYANLSNIKVRDLENNKDYNPTYRKYTKSQIVTYLSNPASYETQLRQMSQYLFNISNYYRRLIQYFASMSMFSYIVVPYGVDYSKSVNVNKFKKGYYGVISQLERMNIRHEFSKVLMVAFRDDVYYGYAWETNDSYALQQLDPDYCKISSIEDGVYNFAFNFSYFDANSERLPNFPPEFTTMYNAYQKDTNLKWQELSSENSVCIKINEQTYVPIPPFVSLFSALADIEDYRAISKNASEVNNYKALALEIPVDDEGTFLIDYDLCKDFYDMLCNVLPENIGAFMSPMKVSSWDFEKSGAVSGSDDVEKAEASMWTQAGVNSILFGGGDKDSATSVKWSTINDQMIVFTVMRQIERWINRKLKSVSTAYKFKVNILDVTYFNRDEMHDRYIKDGQYGLPVRAAIMATGGYTPSDVENLMYLENTILDLSSKEVPLKSSNTQTVDNGDGGRPTNESQGKDLSDAGAVTQKNDSNANSEG</sequence>
<accession>A0A8S5LJL4</accession>
<proteinExistence type="predicted"/>
<feature type="region of interest" description="Disordered" evidence="1">
    <location>
        <begin position="462"/>
        <end position="508"/>
    </location>
</feature>
<feature type="compositionally biased region" description="Polar residues" evidence="1">
    <location>
        <begin position="497"/>
        <end position="508"/>
    </location>
</feature>
<dbReference type="EMBL" id="BK015861">
    <property type="protein sequence ID" value="DAD70113.1"/>
    <property type="molecule type" value="Genomic_DNA"/>
</dbReference>
<protein>
    <submittedName>
        <fullName evidence="2">Portal protein</fullName>
    </submittedName>
</protein>
<name>A0A8S5LJL4_9CAUD</name>
<reference evidence="2" key="1">
    <citation type="journal article" date="2021" name="Proc. Natl. Acad. Sci. U.S.A.">
        <title>A Catalog of Tens of Thousands of Viruses from Human Metagenomes Reveals Hidden Associations with Chronic Diseases.</title>
        <authorList>
            <person name="Tisza M.J."/>
            <person name="Buck C.B."/>
        </authorList>
    </citation>
    <scope>NUCLEOTIDE SEQUENCE</scope>
    <source>
        <strain evidence="2">Ct3o911</strain>
    </source>
</reference>
<evidence type="ECO:0000256" key="1">
    <source>
        <dbReference type="SAM" id="MobiDB-lite"/>
    </source>
</evidence>
<organism evidence="2">
    <name type="scientific">Siphoviridae sp. ct3o911</name>
    <dbReference type="NCBI Taxonomy" id="2827560"/>
    <lineage>
        <taxon>Viruses</taxon>
        <taxon>Duplodnaviria</taxon>
        <taxon>Heunggongvirae</taxon>
        <taxon>Uroviricota</taxon>
        <taxon>Caudoviricetes</taxon>
    </lineage>
</organism>
<evidence type="ECO:0000313" key="2">
    <source>
        <dbReference type="EMBL" id="DAD70113.1"/>
    </source>
</evidence>